<gene>
    <name evidence="2" type="ORF">ACFOSX_12510</name>
</gene>
<evidence type="ECO:0008006" key="4">
    <source>
        <dbReference type="Google" id="ProtNLM"/>
    </source>
</evidence>
<proteinExistence type="predicted"/>
<dbReference type="Proteomes" id="UP001595812">
    <property type="component" value="Unassembled WGS sequence"/>
</dbReference>
<sequence length="123" mass="14494">MRTLIILCIVLFTFNANAQDPMLQFNNEALEEVAYDVTTAYNKHLGMDGRQVTLFQKKVEEFLIREEKIHQNYTGKEKLDLIAELRKAETMEMWNILTQPQMEVYKKWKPTIQPIAKVKSDKD</sequence>
<reference evidence="3" key="1">
    <citation type="journal article" date="2019" name="Int. J. Syst. Evol. Microbiol.">
        <title>The Global Catalogue of Microorganisms (GCM) 10K type strain sequencing project: providing services to taxonomists for standard genome sequencing and annotation.</title>
        <authorList>
            <consortium name="The Broad Institute Genomics Platform"/>
            <consortium name="The Broad Institute Genome Sequencing Center for Infectious Disease"/>
            <person name="Wu L."/>
            <person name="Ma J."/>
        </authorList>
    </citation>
    <scope>NUCLEOTIDE SEQUENCE [LARGE SCALE GENOMIC DNA]</scope>
    <source>
        <strain evidence="3">CECT 8979</strain>
    </source>
</reference>
<keyword evidence="1" id="KW-0732">Signal</keyword>
<evidence type="ECO:0000313" key="3">
    <source>
        <dbReference type="Proteomes" id="UP001595812"/>
    </source>
</evidence>
<feature type="chain" id="PRO_5047539081" description="LTXXQ motif family protein" evidence="1">
    <location>
        <begin position="19"/>
        <end position="123"/>
    </location>
</feature>
<protein>
    <recommendedName>
        <fullName evidence="4">LTXXQ motif family protein</fullName>
    </recommendedName>
</protein>
<keyword evidence="3" id="KW-1185">Reference proteome</keyword>
<evidence type="ECO:0000256" key="1">
    <source>
        <dbReference type="SAM" id="SignalP"/>
    </source>
</evidence>
<evidence type="ECO:0000313" key="2">
    <source>
        <dbReference type="EMBL" id="MFC3878052.1"/>
    </source>
</evidence>
<dbReference type="EMBL" id="JBHSAT010000022">
    <property type="protein sequence ID" value="MFC3878052.1"/>
    <property type="molecule type" value="Genomic_DNA"/>
</dbReference>
<accession>A0ABV8AMU8</accession>
<name>A0ABV8AMU8_9FLAO</name>
<feature type="signal peptide" evidence="1">
    <location>
        <begin position="1"/>
        <end position="18"/>
    </location>
</feature>
<organism evidence="2 3">
    <name type="scientific">Winogradskyella maritima</name>
    <dbReference type="NCBI Taxonomy" id="1517766"/>
    <lineage>
        <taxon>Bacteria</taxon>
        <taxon>Pseudomonadati</taxon>
        <taxon>Bacteroidota</taxon>
        <taxon>Flavobacteriia</taxon>
        <taxon>Flavobacteriales</taxon>
        <taxon>Flavobacteriaceae</taxon>
        <taxon>Winogradskyella</taxon>
    </lineage>
</organism>
<comment type="caution">
    <text evidence="2">The sequence shown here is derived from an EMBL/GenBank/DDBJ whole genome shotgun (WGS) entry which is preliminary data.</text>
</comment>
<dbReference type="RefSeq" id="WP_386101647.1">
    <property type="nucleotide sequence ID" value="NZ_JBHSAT010000022.1"/>
</dbReference>